<dbReference type="Proteomes" id="UP000515561">
    <property type="component" value="Chromosome"/>
</dbReference>
<dbReference type="AlphaFoldDB" id="A0A6S6R2I8"/>
<dbReference type="EMBL" id="AP023367">
    <property type="protein sequence ID" value="BCJ93735.1"/>
    <property type="molecule type" value="Genomic_DNA"/>
</dbReference>
<gene>
    <name evidence="1" type="ORF">acsn021_13040</name>
</gene>
<proteinExistence type="predicted"/>
<dbReference type="InterPro" id="IPR026935">
    <property type="entry name" value="BtrH_N"/>
</dbReference>
<name>A0A6S6R2I8_9FIRM</name>
<accession>A0A6S6R2I8</accession>
<evidence type="ECO:0000313" key="1">
    <source>
        <dbReference type="EMBL" id="BCJ93735.1"/>
    </source>
</evidence>
<evidence type="ECO:0000313" key="2">
    <source>
        <dbReference type="Proteomes" id="UP000515561"/>
    </source>
</evidence>
<dbReference type="RefSeq" id="WP_184092874.1">
    <property type="nucleotide sequence ID" value="NZ_AP023367.1"/>
</dbReference>
<dbReference type="KEGG" id="acel:acsn021_13040"/>
<sequence length="328" mass="37853">MEKIIVDFRAEEAGKNCLYSAIRNVLNYEGLKITEAEVFFAFGGLDLRYHPEQCYYGISDIIGNIKKYIVPWISVESGSAANYKETVLDLSKQLDQKKPVVCIIQVGKLSYLDAPEEIKSPRRHTCVLYGLNEEKDKAYIADTYRVDRLGNITVFMGEISLRELMAALQGYFTLSCLLNTDSLPIQGIFREALTDFLHPLTKKNCITGYSAFLEYLNQLKNYDADKKLYQQKCFEAGYLIKVTTIQPYLDYFTEILPILSGCEKSHLYQLVKELEEIKTMWDDFRVKLIRDSFRDKEKRDKSLFSFSETIMKRQKEIFQDISTACSGS</sequence>
<reference evidence="1 2" key="1">
    <citation type="journal article" date="2016" name="Int. J. Syst. Evol. Microbiol.">
        <title>Descriptions of Anaerotaenia torta gen. nov., sp. nov. and Anaerocolumna cellulosilytica gen. nov., sp. nov. isolated from a methanogenic reactor of cattle waste.</title>
        <authorList>
            <person name="Uek A."/>
            <person name="Ohtaki Y."/>
            <person name="Kaku N."/>
            <person name="Ueki K."/>
        </authorList>
    </citation>
    <scope>NUCLEOTIDE SEQUENCE [LARGE SCALE GENOMIC DNA]</scope>
    <source>
        <strain evidence="1 2">SN021</strain>
    </source>
</reference>
<keyword evidence="2" id="KW-1185">Reference proteome</keyword>
<protein>
    <submittedName>
        <fullName evidence="1">Uncharacterized protein</fullName>
    </submittedName>
</protein>
<dbReference type="Pfam" id="PF14399">
    <property type="entry name" value="BtrH_N"/>
    <property type="match status" value="1"/>
</dbReference>
<organism evidence="1 2">
    <name type="scientific">Anaerocolumna cellulosilytica</name>
    <dbReference type="NCBI Taxonomy" id="433286"/>
    <lineage>
        <taxon>Bacteria</taxon>
        <taxon>Bacillati</taxon>
        <taxon>Bacillota</taxon>
        <taxon>Clostridia</taxon>
        <taxon>Lachnospirales</taxon>
        <taxon>Lachnospiraceae</taxon>
        <taxon>Anaerocolumna</taxon>
    </lineage>
</organism>